<dbReference type="AlphaFoldDB" id="A0A7D9LNM9"/>
<proteinExistence type="predicted"/>
<reference evidence="2" key="1">
    <citation type="submission" date="2020-04" db="EMBL/GenBank/DDBJ databases">
        <authorList>
            <person name="Alioto T."/>
            <person name="Alioto T."/>
            <person name="Gomez Garrido J."/>
        </authorList>
    </citation>
    <scope>NUCLEOTIDE SEQUENCE</scope>
    <source>
        <strain evidence="2">A484AB</strain>
    </source>
</reference>
<organism evidence="2 3">
    <name type="scientific">Paramuricea clavata</name>
    <name type="common">Red gorgonian</name>
    <name type="synonym">Violescent sea-whip</name>
    <dbReference type="NCBI Taxonomy" id="317549"/>
    <lineage>
        <taxon>Eukaryota</taxon>
        <taxon>Metazoa</taxon>
        <taxon>Cnidaria</taxon>
        <taxon>Anthozoa</taxon>
        <taxon>Octocorallia</taxon>
        <taxon>Malacalcyonacea</taxon>
        <taxon>Plexauridae</taxon>
        <taxon>Paramuricea</taxon>
    </lineage>
</organism>
<dbReference type="EMBL" id="CACRXK020023378">
    <property type="protein sequence ID" value="CAB4037697.1"/>
    <property type="molecule type" value="Genomic_DNA"/>
</dbReference>
<gene>
    <name evidence="2" type="ORF">PACLA_8A047455</name>
</gene>
<sequence>NADVGENSTTPSSTAGVNYAVYANLLTEVLHLLLAQQNLALSGSRDTLLRRLADHDGAEIPAASSADLRPSSTLEYSSKSLRSLASNLVPLLRDVLAQQNGSPPTMQPQPPPLSSFPAQNAPTPPLDLGNQSQVANLLSSQPSTSSPLD</sequence>
<accession>A0A7D9LNM9</accession>
<keyword evidence="3" id="KW-1185">Reference proteome</keyword>
<evidence type="ECO:0000256" key="1">
    <source>
        <dbReference type="SAM" id="MobiDB-lite"/>
    </source>
</evidence>
<evidence type="ECO:0000313" key="3">
    <source>
        <dbReference type="Proteomes" id="UP001152795"/>
    </source>
</evidence>
<feature type="region of interest" description="Disordered" evidence="1">
    <location>
        <begin position="96"/>
        <end position="149"/>
    </location>
</feature>
<feature type="compositionally biased region" description="Low complexity" evidence="1">
    <location>
        <begin position="137"/>
        <end position="149"/>
    </location>
</feature>
<comment type="caution">
    <text evidence="2">The sequence shown here is derived from an EMBL/GenBank/DDBJ whole genome shotgun (WGS) entry which is preliminary data.</text>
</comment>
<protein>
    <submittedName>
        <fullName evidence="2">Uncharacterized protein</fullName>
    </submittedName>
</protein>
<evidence type="ECO:0000313" key="2">
    <source>
        <dbReference type="EMBL" id="CAB4037697.1"/>
    </source>
</evidence>
<dbReference type="Proteomes" id="UP001152795">
    <property type="component" value="Unassembled WGS sequence"/>
</dbReference>
<dbReference type="OrthoDB" id="10629715at2759"/>
<name>A0A7D9LNM9_PARCT</name>
<feature type="non-terminal residue" evidence="2">
    <location>
        <position position="1"/>
    </location>
</feature>
<feature type="compositionally biased region" description="Pro residues" evidence="1">
    <location>
        <begin position="105"/>
        <end position="114"/>
    </location>
</feature>